<dbReference type="EMBL" id="CACVKT020008115">
    <property type="protein sequence ID" value="CAC5412880.1"/>
    <property type="molecule type" value="Genomic_DNA"/>
</dbReference>
<evidence type="ECO:0000256" key="2">
    <source>
        <dbReference type="SAM" id="Phobius"/>
    </source>
</evidence>
<proteinExistence type="predicted"/>
<dbReference type="AlphaFoldDB" id="A0A6J8DXN5"/>
<dbReference type="Gene3D" id="2.60.120.260">
    <property type="entry name" value="Galactose-binding domain-like"/>
    <property type="match status" value="1"/>
</dbReference>
<gene>
    <name evidence="4" type="ORF">MCOR_45850</name>
</gene>
<keyword evidence="5" id="KW-1185">Reference proteome</keyword>
<evidence type="ECO:0000313" key="5">
    <source>
        <dbReference type="Proteomes" id="UP000507470"/>
    </source>
</evidence>
<dbReference type="Proteomes" id="UP000507470">
    <property type="component" value="Unassembled WGS sequence"/>
</dbReference>
<organism evidence="4 5">
    <name type="scientific">Mytilus coruscus</name>
    <name type="common">Sea mussel</name>
    <dbReference type="NCBI Taxonomy" id="42192"/>
    <lineage>
        <taxon>Eukaryota</taxon>
        <taxon>Metazoa</taxon>
        <taxon>Spiralia</taxon>
        <taxon>Lophotrochozoa</taxon>
        <taxon>Mollusca</taxon>
        <taxon>Bivalvia</taxon>
        <taxon>Autobranchia</taxon>
        <taxon>Pteriomorphia</taxon>
        <taxon>Mytilida</taxon>
        <taxon>Mytiloidea</taxon>
        <taxon>Mytilidae</taxon>
        <taxon>Mytilinae</taxon>
        <taxon>Mytilus</taxon>
    </lineage>
</organism>
<evidence type="ECO:0000313" key="4">
    <source>
        <dbReference type="EMBL" id="CAC5412880.1"/>
    </source>
</evidence>
<keyword evidence="2" id="KW-1133">Transmembrane helix</keyword>
<dbReference type="InterPro" id="IPR058727">
    <property type="entry name" value="Helical_Vwde"/>
</dbReference>
<dbReference type="OrthoDB" id="6113182at2759"/>
<feature type="transmembrane region" description="Helical" evidence="2">
    <location>
        <begin position="413"/>
        <end position="434"/>
    </location>
</feature>
<feature type="domain" description="Vwde helical" evidence="3">
    <location>
        <begin position="157"/>
        <end position="230"/>
    </location>
</feature>
<keyword evidence="1" id="KW-0325">Glycoprotein</keyword>
<dbReference type="Pfam" id="PF26129">
    <property type="entry name" value="Vwde"/>
    <property type="match status" value="1"/>
</dbReference>
<reference evidence="4 5" key="1">
    <citation type="submission" date="2020-06" db="EMBL/GenBank/DDBJ databases">
        <authorList>
            <person name="Li R."/>
            <person name="Bekaert M."/>
        </authorList>
    </citation>
    <scope>NUCLEOTIDE SEQUENCE [LARGE SCALE GENOMIC DNA]</scope>
    <source>
        <strain evidence="5">wild</strain>
    </source>
</reference>
<keyword evidence="2" id="KW-0472">Membrane</keyword>
<sequence length="442" mass="49488">MDPSDDYTHRTNGPVNDDQDFAHSWRITTDMTDEQMFVKTPTFVSDSYTIDTYSSEYINNAGSTYCACEQQAKSTDSLDEFYTVHCNLTESTEYCPSKSLDNTVNAYQTSCSGSKTTKRSISSREIVRRSTNDNDDVVEFLSLTYDEDVNSTDKVECLAVINNTLPSDLYGDYADLQRANYIIGCVKDIELTGNTLFLKDTIETMVINIMTEIQKNESLYLFNSTEGNQTILEYISAKLCPGNCSGHGNCTIAVCICFDGFIGDDCSHSVASPPKNISLPSYGLCLTATRSCQKRNVYVDILSVTVWYRIRHFQILDDLIIITSDWEVDSAEYRNMFMVTVSLHKNRKRRSVSNGKTAEGYEISLSYDNQNYGDVVSIIIYDETCYSCNSTTRTCINLVGCESSTLKSEIVKALGASIGVVFLFVCFVIGLICCKYGNMNQK</sequence>
<evidence type="ECO:0000259" key="3">
    <source>
        <dbReference type="Pfam" id="PF26129"/>
    </source>
</evidence>
<accession>A0A6J8DXN5</accession>
<dbReference type="FunFam" id="2.10.25.10:FF:000001">
    <property type="entry name" value="Tenascin C"/>
    <property type="match status" value="1"/>
</dbReference>
<protein>
    <recommendedName>
        <fullName evidence="3">Vwde helical domain-containing protein</fullName>
    </recommendedName>
</protein>
<name>A0A6J8DXN5_MYTCO</name>
<evidence type="ECO:0000256" key="1">
    <source>
        <dbReference type="ARBA" id="ARBA00023180"/>
    </source>
</evidence>
<keyword evidence="2" id="KW-0812">Transmembrane</keyword>